<evidence type="ECO:0000259" key="3">
    <source>
        <dbReference type="Pfam" id="PF18912"/>
    </source>
</evidence>
<feature type="domain" description="Phosphoribosyltransferase" evidence="2">
    <location>
        <begin position="134"/>
        <end position="223"/>
    </location>
</feature>
<evidence type="ECO:0000256" key="1">
    <source>
        <dbReference type="ARBA" id="ARBA00008007"/>
    </source>
</evidence>
<sequence length="228" mass="25707">MSKSLIDLFYPPVCAGCDALLLVNEKAICTTCRHEMPQTYHHLTPENEAFKKFYGKIHIEFAATFLHYHKRGIVQQMIHSLKYHGAESVGTTLGQWYGSILFDTGALFDVDEIIPVPLHPKKLRERGYNQVTAFGMALADRLGVAYNDRLLVRKKYSKTQTKKNLMGRNEVRNQEIFGINSEETHQGKHLLLVDDVLTTGATLESCARVLQGIPNTKISIVCMAMSHS</sequence>
<dbReference type="PANTHER" id="PTHR47505:SF1">
    <property type="entry name" value="DNA UTILIZATION PROTEIN YHGH"/>
    <property type="match status" value="1"/>
</dbReference>
<reference evidence="4 5" key="1">
    <citation type="submission" date="2016-10" db="EMBL/GenBank/DDBJ databases">
        <authorList>
            <person name="de Groot N.N."/>
        </authorList>
    </citation>
    <scope>NUCLEOTIDE SEQUENCE [LARGE SCALE GENOMIC DNA]</scope>
    <source>
        <strain evidence="4 5">CGMCC 1.7031</strain>
    </source>
</reference>
<dbReference type="EMBL" id="FMVF01000007">
    <property type="protein sequence ID" value="SCY58250.1"/>
    <property type="molecule type" value="Genomic_DNA"/>
</dbReference>
<evidence type="ECO:0000259" key="2">
    <source>
        <dbReference type="Pfam" id="PF00156"/>
    </source>
</evidence>
<dbReference type="Gene3D" id="3.40.50.2020">
    <property type="match status" value="1"/>
</dbReference>
<dbReference type="InterPro" id="IPR029057">
    <property type="entry name" value="PRTase-like"/>
</dbReference>
<gene>
    <name evidence="4" type="ORF">SAMN02927903_01746</name>
</gene>
<feature type="domain" description="Double zinc ribbon" evidence="3">
    <location>
        <begin position="5"/>
        <end position="37"/>
    </location>
</feature>
<dbReference type="AlphaFoldDB" id="A0A1G5H4H0"/>
<dbReference type="CDD" id="cd06223">
    <property type="entry name" value="PRTases_typeI"/>
    <property type="match status" value="1"/>
</dbReference>
<protein>
    <submittedName>
        <fullName evidence="4">ComF family protein</fullName>
    </submittedName>
</protein>
<dbReference type="OrthoDB" id="9779910at2"/>
<keyword evidence="5" id="KW-1185">Reference proteome</keyword>
<evidence type="ECO:0000313" key="5">
    <source>
        <dbReference type="Proteomes" id="UP000199354"/>
    </source>
</evidence>
<dbReference type="Pfam" id="PF18912">
    <property type="entry name" value="DZR_2"/>
    <property type="match status" value="1"/>
</dbReference>
<proteinExistence type="inferred from homology"/>
<dbReference type="InterPro" id="IPR000836">
    <property type="entry name" value="PRTase_dom"/>
</dbReference>
<comment type="similarity">
    <text evidence="1">Belongs to the ComF/GntX family.</text>
</comment>
<organism evidence="4 5">
    <name type="scientific">Flavobacterium caeni</name>
    <dbReference type="NCBI Taxonomy" id="490189"/>
    <lineage>
        <taxon>Bacteria</taxon>
        <taxon>Pseudomonadati</taxon>
        <taxon>Bacteroidota</taxon>
        <taxon>Flavobacteriia</taxon>
        <taxon>Flavobacteriales</taxon>
        <taxon>Flavobacteriaceae</taxon>
        <taxon>Flavobacterium</taxon>
    </lineage>
</organism>
<accession>A0A1G5H4H0</accession>
<dbReference type="Pfam" id="PF00156">
    <property type="entry name" value="Pribosyltran"/>
    <property type="match status" value="1"/>
</dbReference>
<dbReference type="PANTHER" id="PTHR47505">
    <property type="entry name" value="DNA UTILIZATION PROTEIN YHGH"/>
    <property type="match status" value="1"/>
</dbReference>
<dbReference type="Proteomes" id="UP000199354">
    <property type="component" value="Unassembled WGS sequence"/>
</dbReference>
<dbReference type="SUPFAM" id="SSF53271">
    <property type="entry name" value="PRTase-like"/>
    <property type="match status" value="1"/>
</dbReference>
<dbReference type="RefSeq" id="WP_091141957.1">
    <property type="nucleotide sequence ID" value="NZ_FMVF01000007.1"/>
</dbReference>
<dbReference type="STRING" id="490189.SAMN02927903_01746"/>
<dbReference type="InterPro" id="IPR051910">
    <property type="entry name" value="ComF/GntX_DNA_util-trans"/>
</dbReference>
<dbReference type="InterPro" id="IPR044005">
    <property type="entry name" value="DZR_2"/>
</dbReference>
<name>A0A1G5H4H0_9FLAO</name>
<evidence type="ECO:0000313" key="4">
    <source>
        <dbReference type="EMBL" id="SCY58250.1"/>
    </source>
</evidence>